<reference evidence="1" key="1">
    <citation type="journal article" date="2021" name="Microb. Physiol.">
        <title>Proteogenomic Insights into the Physiology of Marine, Sulfate-Reducing, Filamentous Desulfonema limicola and Desulfonema magnum.</title>
        <authorList>
            <person name="Schnaars V."/>
            <person name="Wohlbrand L."/>
            <person name="Scheve S."/>
            <person name="Hinrichs C."/>
            <person name="Reinhardt R."/>
            <person name="Rabus R."/>
        </authorList>
    </citation>
    <scope>NUCLEOTIDE SEQUENCE</scope>
    <source>
        <strain evidence="1">4be13</strain>
    </source>
</reference>
<dbReference type="KEGG" id="dmm:dnm_020950"/>
<evidence type="ECO:0000313" key="2">
    <source>
        <dbReference type="Proteomes" id="UP000663722"/>
    </source>
</evidence>
<evidence type="ECO:0000313" key="1">
    <source>
        <dbReference type="EMBL" id="QTA86077.1"/>
    </source>
</evidence>
<dbReference type="Proteomes" id="UP000663722">
    <property type="component" value="Chromosome"/>
</dbReference>
<dbReference type="EMBL" id="CP061800">
    <property type="protein sequence ID" value="QTA86077.1"/>
    <property type="molecule type" value="Genomic_DNA"/>
</dbReference>
<accession>A0A975BID7</accession>
<dbReference type="AlphaFoldDB" id="A0A975BID7"/>
<sequence>MQSRQSIFSGQQEIHLFAFYLLCIADNSEPDPLNFPIQREYFRL</sequence>
<organism evidence="1 2">
    <name type="scientific">Desulfonema magnum</name>
    <dbReference type="NCBI Taxonomy" id="45655"/>
    <lineage>
        <taxon>Bacteria</taxon>
        <taxon>Pseudomonadati</taxon>
        <taxon>Thermodesulfobacteriota</taxon>
        <taxon>Desulfobacteria</taxon>
        <taxon>Desulfobacterales</taxon>
        <taxon>Desulfococcaceae</taxon>
        <taxon>Desulfonema</taxon>
    </lineage>
</organism>
<keyword evidence="2" id="KW-1185">Reference proteome</keyword>
<gene>
    <name evidence="1" type="ORF">dnm_020950</name>
</gene>
<name>A0A975BID7_9BACT</name>
<proteinExistence type="predicted"/>
<protein>
    <submittedName>
        <fullName evidence="1">Uncharacterized protein</fullName>
    </submittedName>
</protein>